<keyword evidence="3" id="KW-0808">Transferase</keyword>
<feature type="compositionally biased region" description="Pro residues" evidence="1">
    <location>
        <begin position="237"/>
        <end position="246"/>
    </location>
</feature>
<keyword evidence="2" id="KW-0472">Membrane</keyword>
<evidence type="ECO:0000313" key="4">
    <source>
        <dbReference type="Proteomes" id="UP000239899"/>
    </source>
</evidence>
<keyword evidence="2" id="KW-0812">Transmembrane</keyword>
<keyword evidence="2" id="KW-1133">Transmembrane helix</keyword>
<comment type="caution">
    <text evidence="3">The sequence shown here is derived from an EMBL/GenBank/DDBJ whole genome shotgun (WGS) entry which is preliminary data.</text>
</comment>
<protein>
    <submittedName>
        <fullName evidence="3">Phosphatidylinositol N-acetylglucosaminyltransferase subunit H</fullName>
    </submittedName>
</protein>
<dbReference type="Proteomes" id="UP000239899">
    <property type="component" value="Unassembled WGS sequence"/>
</dbReference>
<sequence length="266" mass="28133">MSTLRVLAKSAGSVEWRVEAPSPLQGRSLAGCALGGVLLALLPAAWLGASWQAAALAGGVAAAALALLHTLLAVQWESLTYVRLLGVRLESRRRCGLGGTSLFLPLRMLQGLIIHEEVSATRADFYLALPLQPDSQPSRGSSPAPANGSAAAAAAGGDSSSSLRRRRQLAGGSKRLEVGEDCEVQVVFPRLRPRLSLLRQVYQQLSPVLAHDLEAFRTSAEAQPGAEQLAAVPAAVPLPQPVPPAPAEIEESELSQQIEEQRLQQR</sequence>
<accession>A0A2P6TI08</accession>
<dbReference type="OrthoDB" id="6256716at2759"/>
<feature type="transmembrane region" description="Helical" evidence="2">
    <location>
        <begin position="29"/>
        <end position="47"/>
    </location>
</feature>
<feature type="transmembrane region" description="Helical" evidence="2">
    <location>
        <begin position="53"/>
        <end position="74"/>
    </location>
</feature>
<gene>
    <name evidence="3" type="ORF">C2E21_7397</name>
</gene>
<organism evidence="3 4">
    <name type="scientific">Chlorella sorokiniana</name>
    <name type="common">Freshwater green alga</name>
    <dbReference type="NCBI Taxonomy" id="3076"/>
    <lineage>
        <taxon>Eukaryota</taxon>
        <taxon>Viridiplantae</taxon>
        <taxon>Chlorophyta</taxon>
        <taxon>core chlorophytes</taxon>
        <taxon>Trebouxiophyceae</taxon>
        <taxon>Chlorellales</taxon>
        <taxon>Chlorellaceae</taxon>
        <taxon>Chlorella clade</taxon>
        <taxon>Chlorella</taxon>
    </lineage>
</organism>
<proteinExistence type="predicted"/>
<dbReference type="AlphaFoldDB" id="A0A2P6TI08"/>
<dbReference type="EMBL" id="LHPG02000015">
    <property type="protein sequence ID" value="PRW33909.1"/>
    <property type="molecule type" value="Genomic_DNA"/>
</dbReference>
<dbReference type="GO" id="GO:0016757">
    <property type="term" value="F:glycosyltransferase activity"/>
    <property type="evidence" value="ECO:0007669"/>
    <property type="project" value="UniProtKB-KW"/>
</dbReference>
<feature type="compositionally biased region" description="Low complexity" evidence="1">
    <location>
        <begin position="138"/>
        <end position="162"/>
    </location>
</feature>
<keyword evidence="4" id="KW-1185">Reference proteome</keyword>
<feature type="region of interest" description="Disordered" evidence="1">
    <location>
        <begin position="237"/>
        <end position="266"/>
    </location>
</feature>
<feature type="region of interest" description="Disordered" evidence="1">
    <location>
        <begin position="136"/>
        <end position="170"/>
    </location>
</feature>
<name>A0A2P6TI08_CHLSO</name>
<evidence type="ECO:0000256" key="1">
    <source>
        <dbReference type="SAM" id="MobiDB-lite"/>
    </source>
</evidence>
<evidence type="ECO:0000313" key="3">
    <source>
        <dbReference type="EMBL" id="PRW33909.1"/>
    </source>
</evidence>
<reference evidence="3 4" key="1">
    <citation type="journal article" date="2018" name="Plant J.">
        <title>Genome sequences of Chlorella sorokiniana UTEX 1602 and Micractinium conductrix SAG 241.80: implications to maltose excretion by a green alga.</title>
        <authorList>
            <person name="Arriola M.B."/>
            <person name="Velmurugan N."/>
            <person name="Zhang Y."/>
            <person name="Plunkett M.H."/>
            <person name="Hondzo H."/>
            <person name="Barney B.M."/>
        </authorList>
    </citation>
    <scope>NUCLEOTIDE SEQUENCE [LARGE SCALE GENOMIC DNA]</scope>
    <source>
        <strain evidence="4">UTEX 1602</strain>
    </source>
</reference>
<evidence type="ECO:0000256" key="2">
    <source>
        <dbReference type="SAM" id="Phobius"/>
    </source>
</evidence>
<keyword evidence="3" id="KW-0328">Glycosyltransferase</keyword>